<dbReference type="Proteomes" id="UP000823749">
    <property type="component" value="Chromosome 5"/>
</dbReference>
<keyword evidence="1" id="KW-0812">Transmembrane</keyword>
<evidence type="ECO:0000256" key="1">
    <source>
        <dbReference type="SAM" id="Phobius"/>
    </source>
</evidence>
<dbReference type="EMBL" id="JACTNZ010000005">
    <property type="protein sequence ID" value="KAG5550219.1"/>
    <property type="molecule type" value="Genomic_DNA"/>
</dbReference>
<name>A0AAV6KD36_9ERIC</name>
<sequence length="76" mass="8674">MKNQKKYSNEINGRRWTSIVLQICPLLLSSLTSILLPVAALPFLFPQSNPLCHWPILTLPLVYCRSTATTYLELSR</sequence>
<feature type="transmembrane region" description="Helical" evidence="1">
    <location>
        <begin position="20"/>
        <end position="45"/>
    </location>
</feature>
<dbReference type="AlphaFoldDB" id="A0AAV6KD36"/>
<proteinExistence type="predicted"/>
<reference evidence="2" key="1">
    <citation type="submission" date="2020-08" db="EMBL/GenBank/DDBJ databases">
        <title>Plant Genome Project.</title>
        <authorList>
            <person name="Zhang R.-G."/>
        </authorList>
    </citation>
    <scope>NUCLEOTIDE SEQUENCE</scope>
    <source>
        <strain evidence="2">WSP0</strain>
        <tissue evidence="2">Leaf</tissue>
    </source>
</reference>
<protein>
    <submittedName>
        <fullName evidence="2">Uncharacterized protein</fullName>
    </submittedName>
</protein>
<evidence type="ECO:0000313" key="2">
    <source>
        <dbReference type="EMBL" id="KAG5550219.1"/>
    </source>
</evidence>
<organism evidence="2 3">
    <name type="scientific">Rhododendron griersonianum</name>
    <dbReference type="NCBI Taxonomy" id="479676"/>
    <lineage>
        <taxon>Eukaryota</taxon>
        <taxon>Viridiplantae</taxon>
        <taxon>Streptophyta</taxon>
        <taxon>Embryophyta</taxon>
        <taxon>Tracheophyta</taxon>
        <taxon>Spermatophyta</taxon>
        <taxon>Magnoliopsida</taxon>
        <taxon>eudicotyledons</taxon>
        <taxon>Gunneridae</taxon>
        <taxon>Pentapetalae</taxon>
        <taxon>asterids</taxon>
        <taxon>Ericales</taxon>
        <taxon>Ericaceae</taxon>
        <taxon>Ericoideae</taxon>
        <taxon>Rhodoreae</taxon>
        <taxon>Rhododendron</taxon>
    </lineage>
</organism>
<comment type="caution">
    <text evidence="2">The sequence shown here is derived from an EMBL/GenBank/DDBJ whole genome shotgun (WGS) entry which is preliminary data.</text>
</comment>
<accession>A0AAV6KD36</accession>
<keyword evidence="1" id="KW-1133">Transmembrane helix</keyword>
<evidence type="ECO:0000313" key="3">
    <source>
        <dbReference type="Proteomes" id="UP000823749"/>
    </source>
</evidence>
<keyword evidence="3" id="KW-1185">Reference proteome</keyword>
<gene>
    <name evidence="2" type="ORF">RHGRI_015249</name>
</gene>
<keyword evidence="1" id="KW-0472">Membrane</keyword>